<name>A0A2W5SHF7_CERSP</name>
<dbReference type="Proteomes" id="UP000248975">
    <property type="component" value="Unassembled WGS sequence"/>
</dbReference>
<dbReference type="AlphaFoldDB" id="A0A2W5SHF7"/>
<keyword evidence="2" id="KW-0732">Signal</keyword>
<dbReference type="InterPro" id="IPR013658">
    <property type="entry name" value="SGL"/>
</dbReference>
<feature type="chain" id="PRO_5015862603" description="SMP-30/Gluconolactonase/LRE-like region domain-containing protein" evidence="2">
    <location>
        <begin position="19"/>
        <end position="291"/>
    </location>
</feature>
<reference evidence="4 5" key="1">
    <citation type="submission" date="2017-08" db="EMBL/GenBank/DDBJ databases">
        <title>Infants hospitalized years apart are colonized by the same room-sourced microbial strains.</title>
        <authorList>
            <person name="Brooks B."/>
            <person name="Olm M.R."/>
            <person name="Firek B.A."/>
            <person name="Baker R."/>
            <person name="Thomas B.C."/>
            <person name="Morowitz M.J."/>
            <person name="Banfield J.F."/>
        </authorList>
    </citation>
    <scope>NUCLEOTIDE SEQUENCE [LARGE SCALE GENOMIC DNA]</scope>
    <source>
        <strain evidence="4">S2_003_000_R2_11</strain>
    </source>
</reference>
<dbReference type="PANTHER" id="PTHR47572:SF4">
    <property type="entry name" value="LACTONASE DRP35"/>
    <property type="match status" value="1"/>
</dbReference>
<accession>A0A2W5SHF7</accession>
<evidence type="ECO:0000259" key="3">
    <source>
        <dbReference type="Pfam" id="PF08450"/>
    </source>
</evidence>
<dbReference type="Pfam" id="PF08450">
    <property type="entry name" value="SGL"/>
    <property type="match status" value="1"/>
</dbReference>
<dbReference type="PANTHER" id="PTHR47572">
    <property type="entry name" value="LIPOPROTEIN-RELATED"/>
    <property type="match status" value="1"/>
</dbReference>
<feature type="signal peptide" evidence="2">
    <location>
        <begin position="1"/>
        <end position="18"/>
    </location>
</feature>
<dbReference type="GO" id="GO:0016787">
    <property type="term" value="F:hydrolase activity"/>
    <property type="evidence" value="ECO:0007669"/>
    <property type="project" value="UniProtKB-KW"/>
</dbReference>
<evidence type="ECO:0000313" key="5">
    <source>
        <dbReference type="Proteomes" id="UP000248975"/>
    </source>
</evidence>
<evidence type="ECO:0000256" key="1">
    <source>
        <dbReference type="ARBA" id="ARBA00022801"/>
    </source>
</evidence>
<dbReference type="SUPFAM" id="SSF63829">
    <property type="entry name" value="Calcium-dependent phosphotriesterase"/>
    <property type="match status" value="1"/>
</dbReference>
<sequence>MRMRVVALAVALAGPASAEPAVIDGAAEFPEGPIVLDGVLYYTHYAGNRVSTWDGKEVKTLWEGAGCGPSAIAPLGDDFAITCYDNGTVARISRDGNDVASYNADTSGAALLGPNDFAPDGKGGLYMTASGPWESGPIVGKVYHLTPDGKLTMLADDLHYANGIVLSPKGDRLMVNESEAGRVISFAVGPDGTLSDRRLFVRVAEVDPASPGAYPDGIKLGPDGNFWIGQYSSGRIVVVTPEGAFVRAYDVPSAAAPNMAFSADGKHVYVTAVDDKDAAPYKGKVYDLTVE</sequence>
<dbReference type="InterPro" id="IPR011042">
    <property type="entry name" value="6-blade_b-propeller_TolB-like"/>
</dbReference>
<gene>
    <name evidence="4" type="ORF">DI533_06675</name>
</gene>
<evidence type="ECO:0000256" key="2">
    <source>
        <dbReference type="SAM" id="SignalP"/>
    </source>
</evidence>
<proteinExistence type="predicted"/>
<dbReference type="EMBL" id="QFQS01000001">
    <property type="protein sequence ID" value="PZR00263.1"/>
    <property type="molecule type" value="Genomic_DNA"/>
</dbReference>
<dbReference type="Gene3D" id="2.120.10.30">
    <property type="entry name" value="TolB, C-terminal domain"/>
    <property type="match status" value="1"/>
</dbReference>
<evidence type="ECO:0000313" key="4">
    <source>
        <dbReference type="EMBL" id="PZR00263.1"/>
    </source>
</evidence>
<protein>
    <recommendedName>
        <fullName evidence="3">SMP-30/Gluconolactonase/LRE-like region domain-containing protein</fullName>
    </recommendedName>
</protein>
<dbReference type="InterPro" id="IPR051262">
    <property type="entry name" value="SMP-30/CGR1_Lactonase"/>
</dbReference>
<comment type="caution">
    <text evidence="4">The sequence shown here is derived from an EMBL/GenBank/DDBJ whole genome shotgun (WGS) entry which is preliminary data.</text>
</comment>
<organism evidence="4 5">
    <name type="scientific">Cereibacter sphaeroides</name>
    <name type="common">Rhodobacter sphaeroides</name>
    <dbReference type="NCBI Taxonomy" id="1063"/>
    <lineage>
        <taxon>Bacteria</taxon>
        <taxon>Pseudomonadati</taxon>
        <taxon>Pseudomonadota</taxon>
        <taxon>Alphaproteobacteria</taxon>
        <taxon>Rhodobacterales</taxon>
        <taxon>Paracoccaceae</taxon>
        <taxon>Cereibacter</taxon>
    </lineage>
</organism>
<keyword evidence="1" id="KW-0378">Hydrolase</keyword>
<feature type="domain" description="SMP-30/Gluconolactonase/LRE-like region" evidence="3">
    <location>
        <begin position="29"/>
        <end position="272"/>
    </location>
</feature>